<feature type="transmembrane region" description="Helical" evidence="2">
    <location>
        <begin position="144"/>
        <end position="167"/>
    </location>
</feature>
<feature type="domain" description="Phosphatidic acid phosphatase type 2/haloperoxidase" evidence="3">
    <location>
        <begin position="106"/>
        <end position="220"/>
    </location>
</feature>
<name>A0ABU2NWS7_9ACTN</name>
<dbReference type="Proteomes" id="UP001183414">
    <property type="component" value="Unassembled WGS sequence"/>
</dbReference>
<keyword evidence="5" id="KW-1185">Reference proteome</keyword>
<evidence type="ECO:0000259" key="3">
    <source>
        <dbReference type="SMART" id="SM00014"/>
    </source>
</evidence>
<keyword evidence="2" id="KW-0472">Membrane</keyword>
<dbReference type="Pfam" id="PF01569">
    <property type="entry name" value="PAP2"/>
    <property type="match status" value="1"/>
</dbReference>
<proteinExistence type="predicted"/>
<evidence type="ECO:0000313" key="4">
    <source>
        <dbReference type="EMBL" id="MDT0381184.1"/>
    </source>
</evidence>
<dbReference type="InterPro" id="IPR036938">
    <property type="entry name" value="PAP2/HPO_sf"/>
</dbReference>
<comment type="caution">
    <text evidence="4">The sequence shown here is derived from an EMBL/GenBank/DDBJ whole genome shotgun (WGS) entry which is preliminary data.</text>
</comment>
<evidence type="ECO:0000256" key="1">
    <source>
        <dbReference type="SAM" id="MobiDB-lite"/>
    </source>
</evidence>
<evidence type="ECO:0000256" key="2">
    <source>
        <dbReference type="SAM" id="Phobius"/>
    </source>
</evidence>
<accession>A0ABU2NWS7</accession>
<protein>
    <submittedName>
        <fullName evidence="4">Phosphatase PAP2 family protein</fullName>
    </submittedName>
</protein>
<feature type="transmembrane region" description="Helical" evidence="2">
    <location>
        <begin position="106"/>
        <end position="124"/>
    </location>
</feature>
<dbReference type="PANTHER" id="PTHR14969:SF13">
    <property type="entry name" value="AT30094P"/>
    <property type="match status" value="1"/>
</dbReference>
<dbReference type="SUPFAM" id="SSF48317">
    <property type="entry name" value="Acid phosphatase/Vanadium-dependent haloperoxidase"/>
    <property type="match status" value="1"/>
</dbReference>
<feature type="transmembrane region" description="Helical" evidence="2">
    <location>
        <begin position="205"/>
        <end position="226"/>
    </location>
</feature>
<keyword evidence="2" id="KW-1133">Transmembrane helix</keyword>
<evidence type="ECO:0000313" key="5">
    <source>
        <dbReference type="Proteomes" id="UP001183414"/>
    </source>
</evidence>
<dbReference type="EMBL" id="JAVREQ010000020">
    <property type="protein sequence ID" value="MDT0381184.1"/>
    <property type="molecule type" value="Genomic_DNA"/>
</dbReference>
<feature type="transmembrane region" description="Helical" evidence="2">
    <location>
        <begin position="174"/>
        <end position="199"/>
    </location>
</feature>
<dbReference type="PANTHER" id="PTHR14969">
    <property type="entry name" value="SPHINGOSINE-1-PHOSPHATE PHOSPHOHYDROLASE"/>
    <property type="match status" value="1"/>
</dbReference>
<gene>
    <name evidence="4" type="ORF">RM572_20720</name>
</gene>
<feature type="transmembrane region" description="Helical" evidence="2">
    <location>
        <begin position="80"/>
        <end position="99"/>
    </location>
</feature>
<reference evidence="5" key="1">
    <citation type="submission" date="2023-07" db="EMBL/GenBank/DDBJ databases">
        <title>30 novel species of actinomycetes from the DSMZ collection.</title>
        <authorList>
            <person name="Nouioui I."/>
        </authorList>
    </citation>
    <scope>NUCLEOTIDE SEQUENCE [LARGE SCALE GENOMIC DNA]</scope>
    <source>
        <strain evidence="5">DSM 42041</strain>
    </source>
</reference>
<keyword evidence="2" id="KW-0812">Transmembrane</keyword>
<feature type="region of interest" description="Disordered" evidence="1">
    <location>
        <begin position="1"/>
        <end position="20"/>
    </location>
</feature>
<sequence length="234" mass="24580">MSAASRLPSSPPPAGAPSPRRAAPWVWASVCGGLGIALILLVVAGWPPLIDLDDGVSRTLHDAALSHPGWTGTARVLTDWVWDTVTMRVLVALAFVVLWWRGARALAFLLAVTMLLGVLVQQSLKALVGRERPQWENPVDAAHFAAMPSGHAMTAALACGLLTWVAWTRLHRPALCWTVTAVAAVSVAGVSLTRVFLGVHWLTDVVSGVALGLAMAALAAGSWQALRTAGKIAA</sequence>
<dbReference type="SMART" id="SM00014">
    <property type="entry name" value="acidPPc"/>
    <property type="match status" value="1"/>
</dbReference>
<dbReference type="RefSeq" id="WP_311674869.1">
    <property type="nucleotide sequence ID" value="NZ_JAVREQ010000020.1"/>
</dbReference>
<organism evidence="4 5">
    <name type="scientific">Streptomyces hazeniae</name>
    <dbReference type="NCBI Taxonomy" id="3075538"/>
    <lineage>
        <taxon>Bacteria</taxon>
        <taxon>Bacillati</taxon>
        <taxon>Actinomycetota</taxon>
        <taxon>Actinomycetes</taxon>
        <taxon>Kitasatosporales</taxon>
        <taxon>Streptomycetaceae</taxon>
        <taxon>Streptomyces</taxon>
    </lineage>
</organism>
<dbReference type="Gene3D" id="1.20.144.10">
    <property type="entry name" value="Phosphatidic acid phosphatase type 2/haloperoxidase"/>
    <property type="match status" value="1"/>
</dbReference>
<feature type="transmembrane region" description="Helical" evidence="2">
    <location>
        <begin position="25"/>
        <end position="46"/>
    </location>
</feature>
<dbReference type="InterPro" id="IPR000326">
    <property type="entry name" value="PAP2/HPO"/>
</dbReference>